<evidence type="ECO:0000256" key="3">
    <source>
        <dbReference type="ARBA" id="ARBA00022741"/>
    </source>
</evidence>
<dbReference type="SMART" id="SM00382">
    <property type="entry name" value="AAA"/>
    <property type="match status" value="1"/>
</dbReference>
<proteinExistence type="inferred from homology"/>
<reference evidence="7" key="1">
    <citation type="submission" date="2017-03" db="EMBL/GenBank/DDBJ databases">
        <title>Novel pathways for hydrocarbon cycling and metabolic interdependencies in hydrothermal sediment communities.</title>
        <authorList>
            <person name="Dombrowski N."/>
            <person name="Seitz K."/>
            <person name="Teske A."/>
            <person name="Baker B."/>
        </authorList>
    </citation>
    <scope>NUCLEOTIDE SEQUENCE [LARGE SCALE GENOMIC DNA]</scope>
</reference>
<keyword evidence="3" id="KW-0547">Nucleotide-binding</keyword>
<dbReference type="PANTHER" id="PTHR43335">
    <property type="entry name" value="ABC TRANSPORTER, ATP-BINDING PROTEIN"/>
    <property type="match status" value="1"/>
</dbReference>
<evidence type="ECO:0000256" key="4">
    <source>
        <dbReference type="ARBA" id="ARBA00022840"/>
    </source>
</evidence>
<dbReference type="InterPro" id="IPR003439">
    <property type="entry name" value="ABC_transporter-like_ATP-bd"/>
</dbReference>
<comment type="caution">
    <text evidence="6">The sequence shown here is derived from an EMBL/GenBank/DDBJ whole genome shotgun (WGS) entry which is preliminary data.</text>
</comment>
<dbReference type="PROSITE" id="PS50893">
    <property type="entry name" value="ABC_TRANSPORTER_2"/>
    <property type="match status" value="1"/>
</dbReference>
<accession>A0A1W9NYV9</accession>
<keyword evidence="2" id="KW-0813">Transport</keyword>
<gene>
    <name evidence="6" type="ORF">B5M47_01310</name>
</gene>
<protein>
    <submittedName>
        <fullName evidence="6">Multidrug ABC transporter ATP-binding protein</fullName>
    </submittedName>
</protein>
<dbReference type="PANTHER" id="PTHR43335:SF4">
    <property type="entry name" value="ABC TRANSPORTER, ATP-BINDING PROTEIN"/>
    <property type="match status" value="1"/>
</dbReference>
<dbReference type="InterPro" id="IPR003593">
    <property type="entry name" value="AAA+_ATPase"/>
</dbReference>
<evidence type="ECO:0000256" key="1">
    <source>
        <dbReference type="ARBA" id="ARBA00005417"/>
    </source>
</evidence>
<sequence>MIELKNVTKRFGLKAAVEDVSFEVKAGEILGFLGPNGAGKTTTMRLITGFFPADEGQIIVDGLKVGESPVEVKRRIGYLPEDNPLYHFLKVREYLRFIAEVRGITDQSQVEEMIEVCGIQEVLKKEIQKLSKGYRQRVGLAAAMLHKPPVLIMDEPTSGLDPNQIVEIRELIKELGKEKTVILSTHILSEVELTCNRVIIISHGKIVGQGNLRELTTDADKTLEEVFRELTLPTE</sequence>
<evidence type="ECO:0000259" key="5">
    <source>
        <dbReference type="PROSITE" id="PS50893"/>
    </source>
</evidence>
<dbReference type="STRING" id="1968527.B5M47_01310"/>
<evidence type="ECO:0000256" key="2">
    <source>
        <dbReference type="ARBA" id="ARBA00022448"/>
    </source>
</evidence>
<feature type="domain" description="ABC transporter" evidence="5">
    <location>
        <begin position="2"/>
        <end position="228"/>
    </location>
</feature>
<organism evidence="6 7">
    <name type="scientific">candidate division CPR3 bacterium 4484_211</name>
    <dbReference type="NCBI Taxonomy" id="1968527"/>
    <lineage>
        <taxon>Bacteria</taxon>
        <taxon>Bacteria division CPR3</taxon>
    </lineage>
</organism>
<evidence type="ECO:0000313" key="7">
    <source>
        <dbReference type="Proteomes" id="UP000192520"/>
    </source>
</evidence>
<dbReference type="GO" id="GO:0016887">
    <property type="term" value="F:ATP hydrolysis activity"/>
    <property type="evidence" value="ECO:0007669"/>
    <property type="project" value="InterPro"/>
</dbReference>
<dbReference type="GO" id="GO:0005524">
    <property type="term" value="F:ATP binding"/>
    <property type="evidence" value="ECO:0007669"/>
    <property type="project" value="UniProtKB-KW"/>
</dbReference>
<keyword evidence="4 6" id="KW-0067">ATP-binding</keyword>
<dbReference type="SUPFAM" id="SSF52540">
    <property type="entry name" value="P-loop containing nucleoside triphosphate hydrolases"/>
    <property type="match status" value="1"/>
</dbReference>
<evidence type="ECO:0000313" key="6">
    <source>
        <dbReference type="EMBL" id="OQX51325.1"/>
    </source>
</evidence>
<comment type="similarity">
    <text evidence="1">Belongs to the ABC transporter superfamily.</text>
</comment>
<dbReference type="Gene3D" id="3.40.50.300">
    <property type="entry name" value="P-loop containing nucleotide triphosphate hydrolases"/>
    <property type="match status" value="1"/>
</dbReference>
<dbReference type="CDD" id="cd03230">
    <property type="entry name" value="ABC_DR_subfamily_A"/>
    <property type="match status" value="1"/>
</dbReference>
<dbReference type="Proteomes" id="UP000192520">
    <property type="component" value="Unassembled WGS sequence"/>
</dbReference>
<name>A0A1W9NYV9_UNCC3</name>
<dbReference type="EMBL" id="MZGJ01000005">
    <property type="protein sequence ID" value="OQX51325.1"/>
    <property type="molecule type" value="Genomic_DNA"/>
</dbReference>
<dbReference type="Pfam" id="PF00005">
    <property type="entry name" value="ABC_tran"/>
    <property type="match status" value="1"/>
</dbReference>
<dbReference type="InterPro" id="IPR027417">
    <property type="entry name" value="P-loop_NTPase"/>
</dbReference>
<dbReference type="AlphaFoldDB" id="A0A1W9NYV9"/>